<keyword evidence="3" id="KW-0964">Secreted</keyword>
<keyword evidence="8" id="KW-0044">Antibiotic</keyword>
<keyword evidence="4" id="KW-0929">Antimicrobial</keyword>
<dbReference type="PROSITE" id="PS51019">
    <property type="entry name" value="REELIN"/>
    <property type="match status" value="1"/>
</dbReference>
<reference evidence="11" key="1">
    <citation type="submission" date="2020-03" db="EMBL/GenBank/DDBJ databases">
        <title>A transcriptome and proteome of the tick Rhipicephalus microplus shaped by the genetic composition of its hosts and developmental stage.</title>
        <authorList>
            <person name="Garcia G.R."/>
            <person name="Ribeiro J.M.C."/>
            <person name="Maruyama S.R."/>
            <person name="Gardinasse L.G."/>
            <person name="Nelson K."/>
            <person name="Ferreira B.R."/>
            <person name="Andrade T.G."/>
            <person name="Santos I.K.F.M."/>
        </authorList>
    </citation>
    <scope>NUCLEOTIDE SEQUENCE</scope>
    <source>
        <strain evidence="11">NSGR</strain>
        <tissue evidence="11">Salivary glands</tissue>
    </source>
</reference>
<dbReference type="InterPro" id="IPR042307">
    <property type="entry name" value="Reeler_sf"/>
</dbReference>
<evidence type="ECO:0000256" key="6">
    <source>
        <dbReference type="ARBA" id="ARBA00022729"/>
    </source>
</evidence>
<proteinExistence type="inferred from homology"/>
<dbReference type="EMBL" id="GIKN01003172">
    <property type="protein sequence ID" value="NIE45445.1"/>
    <property type="molecule type" value="Transcribed_RNA"/>
</dbReference>
<feature type="signal peptide" evidence="9">
    <location>
        <begin position="1"/>
        <end position="24"/>
    </location>
</feature>
<name>A0A6G5A354_RHIMP</name>
<keyword evidence="5" id="KW-0399">Innate immunity</keyword>
<dbReference type="AlphaFoldDB" id="A0A6G5A354"/>
<evidence type="ECO:0000256" key="2">
    <source>
        <dbReference type="ARBA" id="ARBA00008501"/>
    </source>
</evidence>
<evidence type="ECO:0000256" key="3">
    <source>
        <dbReference type="ARBA" id="ARBA00022525"/>
    </source>
</evidence>
<dbReference type="InterPro" id="IPR051237">
    <property type="entry name" value="Ferric-chelate_Red/DefProt"/>
</dbReference>
<keyword evidence="7" id="KW-0391">Immunity</keyword>
<dbReference type="CDD" id="cd08544">
    <property type="entry name" value="Reeler"/>
    <property type="match status" value="1"/>
</dbReference>
<dbReference type="OrthoDB" id="6495754at2759"/>
<dbReference type="GO" id="GO:0045087">
    <property type="term" value="P:innate immune response"/>
    <property type="evidence" value="ECO:0007669"/>
    <property type="project" value="UniProtKB-KW"/>
</dbReference>
<dbReference type="Gene3D" id="2.60.40.4060">
    <property type="entry name" value="Reeler domain"/>
    <property type="match status" value="1"/>
</dbReference>
<dbReference type="InterPro" id="IPR002861">
    <property type="entry name" value="Reeler_dom"/>
</dbReference>
<sequence length="177" mass="19836">MNRASILRTVVVLLLVSLVERSLALPDGAPEGTCDDMMPFHVGSKHLNGSDSPYMLVQEKGTFEPNESISVQLHVKSSYFRGFLVKAFSEQGEDVGHFLEGPNYKPMETCSGATHESNNDKKNVKFVWKAPVDKSGSVRFKATVVHDYSLFYTDLWSTVKRRHHLSDQSPGLLNKHQ</sequence>
<organism evidence="11">
    <name type="scientific">Rhipicephalus microplus</name>
    <name type="common">Cattle tick</name>
    <name type="synonym">Boophilus microplus</name>
    <dbReference type="NCBI Taxonomy" id="6941"/>
    <lineage>
        <taxon>Eukaryota</taxon>
        <taxon>Metazoa</taxon>
        <taxon>Ecdysozoa</taxon>
        <taxon>Arthropoda</taxon>
        <taxon>Chelicerata</taxon>
        <taxon>Arachnida</taxon>
        <taxon>Acari</taxon>
        <taxon>Parasitiformes</taxon>
        <taxon>Ixodida</taxon>
        <taxon>Ixodoidea</taxon>
        <taxon>Ixodidae</taxon>
        <taxon>Rhipicephalinae</taxon>
        <taxon>Rhipicephalus</taxon>
        <taxon>Boophilus</taxon>
    </lineage>
</organism>
<protein>
    <submittedName>
        <fullName evidence="11">Putative reeler</fullName>
    </submittedName>
</protein>
<dbReference type="GO" id="GO:0016020">
    <property type="term" value="C:membrane"/>
    <property type="evidence" value="ECO:0007669"/>
    <property type="project" value="TreeGrafter"/>
</dbReference>
<evidence type="ECO:0000256" key="4">
    <source>
        <dbReference type="ARBA" id="ARBA00022529"/>
    </source>
</evidence>
<evidence type="ECO:0000259" key="10">
    <source>
        <dbReference type="PROSITE" id="PS51019"/>
    </source>
</evidence>
<dbReference type="PANTHER" id="PTHR45828:SF9">
    <property type="entry name" value="CELL WALL INTEGRITY AND STRESS RESPONSE COMPONENT 4-LIKE-RELATED"/>
    <property type="match status" value="1"/>
</dbReference>
<evidence type="ECO:0000256" key="8">
    <source>
        <dbReference type="ARBA" id="ARBA00023022"/>
    </source>
</evidence>
<keyword evidence="6 9" id="KW-0732">Signal</keyword>
<dbReference type="Pfam" id="PF02014">
    <property type="entry name" value="Reeler"/>
    <property type="match status" value="1"/>
</dbReference>
<evidence type="ECO:0000313" key="11">
    <source>
        <dbReference type="EMBL" id="NIE45445.1"/>
    </source>
</evidence>
<dbReference type="GO" id="GO:0042742">
    <property type="term" value="P:defense response to bacterium"/>
    <property type="evidence" value="ECO:0007669"/>
    <property type="project" value="UniProtKB-KW"/>
</dbReference>
<dbReference type="VEuPathDB" id="VectorBase:LOC119172549"/>
<evidence type="ECO:0000256" key="5">
    <source>
        <dbReference type="ARBA" id="ARBA00022588"/>
    </source>
</evidence>
<evidence type="ECO:0000256" key="1">
    <source>
        <dbReference type="ARBA" id="ARBA00004613"/>
    </source>
</evidence>
<dbReference type="PANTHER" id="PTHR45828">
    <property type="entry name" value="CYTOCHROME B561/FERRIC REDUCTASE TRANSMEMBRANE"/>
    <property type="match status" value="1"/>
</dbReference>
<dbReference type="GO" id="GO:0005576">
    <property type="term" value="C:extracellular region"/>
    <property type="evidence" value="ECO:0007669"/>
    <property type="project" value="UniProtKB-SubCell"/>
</dbReference>
<feature type="chain" id="PRO_5026360798" evidence="9">
    <location>
        <begin position="25"/>
        <end position="177"/>
    </location>
</feature>
<accession>A0A6G5A354</accession>
<evidence type="ECO:0000256" key="7">
    <source>
        <dbReference type="ARBA" id="ARBA00022859"/>
    </source>
</evidence>
<feature type="domain" description="Reelin" evidence="10">
    <location>
        <begin position="19"/>
        <end position="177"/>
    </location>
</feature>
<evidence type="ECO:0000256" key="9">
    <source>
        <dbReference type="SAM" id="SignalP"/>
    </source>
</evidence>
<comment type="similarity">
    <text evidence="2">Belongs to the insect defense protein family.</text>
</comment>
<comment type="subcellular location">
    <subcellularLocation>
        <location evidence="1">Secreted</location>
    </subcellularLocation>
</comment>